<dbReference type="SUPFAM" id="SSF55874">
    <property type="entry name" value="ATPase domain of HSP90 chaperone/DNA topoisomerase II/histidine kinase"/>
    <property type="match status" value="1"/>
</dbReference>
<evidence type="ECO:0000259" key="11">
    <source>
        <dbReference type="Pfam" id="PF07730"/>
    </source>
</evidence>
<dbReference type="InterPro" id="IPR036890">
    <property type="entry name" value="HATPase_C_sf"/>
</dbReference>
<dbReference type="PANTHER" id="PTHR24421">
    <property type="entry name" value="NITRATE/NITRITE SENSOR PROTEIN NARX-RELATED"/>
    <property type="match status" value="1"/>
</dbReference>
<evidence type="ECO:0000313" key="14">
    <source>
        <dbReference type="Proteomes" id="UP001500979"/>
    </source>
</evidence>
<feature type="transmembrane region" description="Helical" evidence="9">
    <location>
        <begin position="57"/>
        <end position="73"/>
    </location>
</feature>
<dbReference type="EC" id="2.7.13.3" evidence="2"/>
<dbReference type="InterPro" id="IPR011712">
    <property type="entry name" value="Sig_transdc_His_kin_sub3_dim/P"/>
</dbReference>
<keyword evidence="9" id="KW-0472">Membrane</keyword>
<feature type="transmembrane region" description="Helical" evidence="9">
    <location>
        <begin position="34"/>
        <end position="50"/>
    </location>
</feature>
<accession>A0ABN3VML4</accession>
<evidence type="ECO:0000256" key="7">
    <source>
        <dbReference type="ARBA" id="ARBA00022840"/>
    </source>
</evidence>
<evidence type="ECO:0000256" key="5">
    <source>
        <dbReference type="ARBA" id="ARBA00022741"/>
    </source>
</evidence>
<evidence type="ECO:0000256" key="6">
    <source>
        <dbReference type="ARBA" id="ARBA00022777"/>
    </source>
</evidence>
<keyword evidence="14" id="KW-1185">Reference proteome</keyword>
<keyword evidence="9" id="KW-0812">Transmembrane</keyword>
<keyword evidence="8" id="KW-0902">Two-component regulatory system</keyword>
<evidence type="ECO:0000259" key="12">
    <source>
        <dbReference type="Pfam" id="PF23539"/>
    </source>
</evidence>
<dbReference type="Pfam" id="PF02518">
    <property type="entry name" value="HATPase_c"/>
    <property type="match status" value="1"/>
</dbReference>
<keyword evidence="4" id="KW-0808">Transferase</keyword>
<feature type="domain" description="Histidine kinase/HSP90-like ATPase" evidence="10">
    <location>
        <begin position="295"/>
        <end position="383"/>
    </location>
</feature>
<evidence type="ECO:0000256" key="8">
    <source>
        <dbReference type="ARBA" id="ARBA00023012"/>
    </source>
</evidence>
<evidence type="ECO:0000313" key="13">
    <source>
        <dbReference type="EMBL" id="GAA2816083.1"/>
    </source>
</evidence>
<dbReference type="InterPro" id="IPR050482">
    <property type="entry name" value="Sensor_HK_TwoCompSys"/>
</dbReference>
<dbReference type="Gene3D" id="1.20.5.1930">
    <property type="match status" value="1"/>
</dbReference>
<feature type="transmembrane region" description="Helical" evidence="9">
    <location>
        <begin position="101"/>
        <end position="117"/>
    </location>
</feature>
<dbReference type="Pfam" id="PF23539">
    <property type="entry name" value="DUF7134"/>
    <property type="match status" value="1"/>
</dbReference>
<gene>
    <name evidence="13" type="ORF">GCM10010470_59490</name>
</gene>
<dbReference type="Gene3D" id="3.30.565.10">
    <property type="entry name" value="Histidine kinase-like ATPase, C-terminal domain"/>
    <property type="match status" value="1"/>
</dbReference>
<dbReference type="InterPro" id="IPR055558">
    <property type="entry name" value="DUF7134"/>
</dbReference>
<evidence type="ECO:0000256" key="4">
    <source>
        <dbReference type="ARBA" id="ARBA00022679"/>
    </source>
</evidence>
<evidence type="ECO:0000256" key="2">
    <source>
        <dbReference type="ARBA" id="ARBA00012438"/>
    </source>
</evidence>
<keyword evidence="5" id="KW-0547">Nucleotide-binding</keyword>
<dbReference type="RefSeq" id="WP_425565189.1">
    <property type="nucleotide sequence ID" value="NZ_BAAAUX010000029.1"/>
</dbReference>
<comment type="caution">
    <text evidence="13">The sequence shown here is derived from an EMBL/GenBank/DDBJ whole genome shotgun (WGS) entry which is preliminary data.</text>
</comment>
<reference evidence="13 14" key="1">
    <citation type="journal article" date="2019" name="Int. J. Syst. Evol. Microbiol.">
        <title>The Global Catalogue of Microorganisms (GCM) 10K type strain sequencing project: providing services to taxonomists for standard genome sequencing and annotation.</title>
        <authorList>
            <consortium name="The Broad Institute Genomics Platform"/>
            <consortium name="The Broad Institute Genome Sequencing Center for Infectious Disease"/>
            <person name="Wu L."/>
            <person name="Ma J."/>
        </authorList>
    </citation>
    <scope>NUCLEOTIDE SEQUENCE [LARGE SCALE GENOMIC DNA]</scope>
    <source>
        <strain evidence="13 14">JCM 9383</strain>
    </source>
</reference>
<dbReference type="Proteomes" id="UP001500979">
    <property type="component" value="Unassembled WGS sequence"/>
</dbReference>
<dbReference type="CDD" id="cd16917">
    <property type="entry name" value="HATPase_UhpB-NarQ-NarX-like"/>
    <property type="match status" value="1"/>
</dbReference>
<keyword evidence="3" id="KW-0597">Phosphoprotein</keyword>
<keyword evidence="6 13" id="KW-0418">Kinase</keyword>
<feature type="domain" description="DUF7134" evidence="12">
    <location>
        <begin position="1"/>
        <end position="155"/>
    </location>
</feature>
<dbReference type="GO" id="GO:0016301">
    <property type="term" value="F:kinase activity"/>
    <property type="evidence" value="ECO:0007669"/>
    <property type="project" value="UniProtKB-KW"/>
</dbReference>
<keyword evidence="7" id="KW-0067">ATP-binding</keyword>
<dbReference type="PANTHER" id="PTHR24421:SF10">
    <property type="entry name" value="NITRATE_NITRITE SENSOR PROTEIN NARQ"/>
    <property type="match status" value="1"/>
</dbReference>
<evidence type="ECO:0000259" key="10">
    <source>
        <dbReference type="Pfam" id="PF02518"/>
    </source>
</evidence>
<evidence type="ECO:0000256" key="1">
    <source>
        <dbReference type="ARBA" id="ARBA00000085"/>
    </source>
</evidence>
<evidence type="ECO:0000256" key="9">
    <source>
        <dbReference type="SAM" id="Phobius"/>
    </source>
</evidence>
<organism evidence="13 14">
    <name type="scientific">Saccharopolyspora taberi</name>
    <dbReference type="NCBI Taxonomy" id="60895"/>
    <lineage>
        <taxon>Bacteria</taxon>
        <taxon>Bacillati</taxon>
        <taxon>Actinomycetota</taxon>
        <taxon>Actinomycetes</taxon>
        <taxon>Pseudonocardiales</taxon>
        <taxon>Pseudonocardiaceae</taxon>
        <taxon>Saccharopolyspora</taxon>
    </lineage>
</organism>
<keyword evidence="9" id="KW-1133">Transmembrane helix</keyword>
<feature type="domain" description="Signal transduction histidine kinase subgroup 3 dimerisation and phosphoacceptor" evidence="11">
    <location>
        <begin position="183"/>
        <end position="249"/>
    </location>
</feature>
<dbReference type="InterPro" id="IPR003594">
    <property type="entry name" value="HATPase_dom"/>
</dbReference>
<protein>
    <recommendedName>
        <fullName evidence="2">histidine kinase</fullName>
        <ecNumber evidence="2">2.7.13.3</ecNumber>
    </recommendedName>
</protein>
<feature type="transmembrane region" description="Helical" evidence="9">
    <location>
        <begin position="129"/>
        <end position="148"/>
    </location>
</feature>
<sequence length="385" mass="41734">MRAHPAVGDALIALFVLVPDLADAIYTDTRPQPLWLAVPAGLLLAGPLFVRRRWPVPAAYVTLAGLLLVVITADTPQVRFGGIAVCIAVYTLVAYVGRRVAALYTALAAALVAYQVLVKSPHFEGRAGAIVVLAIVYSLVTAFCWALGEFVGARRAYHAEVERRLRNLEFEQDQQARIAVAEERNRIARELHDVLAHSVSVMITQADGGSYALRNKPELAEQALRTIGDTGRAALGELRGLLEVLRNPDEDGTRAPQPTATSLRELVDRVRELRLPTELELVGDFDELPTGIGLGVYRIVQESLTNVLKHGGRNVRARVRAVNDGERIDIEIVDDGSKTEPSTLPGGNGLIGMRERATIYGGTLDAGPRPEGGWRVHAVLPLPRG</sequence>
<dbReference type="Pfam" id="PF07730">
    <property type="entry name" value="HisKA_3"/>
    <property type="match status" value="1"/>
</dbReference>
<dbReference type="EMBL" id="BAAAUX010000029">
    <property type="protein sequence ID" value="GAA2816083.1"/>
    <property type="molecule type" value="Genomic_DNA"/>
</dbReference>
<comment type="catalytic activity">
    <reaction evidence="1">
        <text>ATP + protein L-histidine = ADP + protein N-phospho-L-histidine.</text>
        <dbReference type="EC" id="2.7.13.3"/>
    </reaction>
</comment>
<proteinExistence type="predicted"/>
<evidence type="ECO:0000256" key="3">
    <source>
        <dbReference type="ARBA" id="ARBA00022553"/>
    </source>
</evidence>
<name>A0ABN3VML4_9PSEU</name>
<feature type="transmembrane region" description="Helical" evidence="9">
    <location>
        <begin position="79"/>
        <end position="96"/>
    </location>
</feature>